<sequence>METMTGLPNVANAKQCLRRGLALKPHDWVAYVCIYADVDARYCLLFYFLANQHVGLMLCDLTLLICYLRCHTYNLLGFTYQKLSSAHCTRWICVSFMFDICKLSKDCLLYFSMNQLYHAHMLRFVLCKVINIC</sequence>
<reference evidence="1 2" key="1">
    <citation type="journal article" date="2021" name="Plant Biotechnol. J.">
        <title>Multi-omics assisted identification of the key and species-specific regulatory components of drought-tolerant mechanisms in Gossypium stocksii.</title>
        <authorList>
            <person name="Yu D."/>
            <person name="Ke L."/>
            <person name="Zhang D."/>
            <person name="Wu Y."/>
            <person name="Sun Y."/>
            <person name="Mei J."/>
            <person name="Sun J."/>
            <person name="Sun Y."/>
        </authorList>
    </citation>
    <scope>NUCLEOTIDE SEQUENCE [LARGE SCALE GENOMIC DNA]</scope>
    <source>
        <strain evidence="2">cv. E1</strain>
        <tissue evidence="1">Leaf</tissue>
    </source>
</reference>
<dbReference type="Proteomes" id="UP000828251">
    <property type="component" value="Unassembled WGS sequence"/>
</dbReference>
<organism evidence="1 2">
    <name type="scientific">Gossypium stocksii</name>
    <dbReference type="NCBI Taxonomy" id="47602"/>
    <lineage>
        <taxon>Eukaryota</taxon>
        <taxon>Viridiplantae</taxon>
        <taxon>Streptophyta</taxon>
        <taxon>Embryophyta</taxon>
        <taxon>Tracheophyta</taxon>
        <taxon>Spermatophyta</taxon>
        <taxon>Magnoliopsida</taxon>
        <taxon>eudicotyledons</taxon>
        <taxon>Gunneridae</taxon>
        <taxon>Pentapetalae</taxon>
        <taxon>rosids</taxon>
        <taxon>malvids</taxon>
        <taxon>Malvales</taxon>
        <taxon>Malvaceae</taxon>
        <taxon>Malvoideae</taxon>
        <taxon>Gossypium</taxon>
    </lineage>
</organism>
<evidence type="ECO:0000313" key="1">
    <source>
        <dbReference type="EMBL" id="KAH1098907.1"/>
    </source>
</evidence>
<gene>
    <name evidence="1" type="ORF">J1N35_015828</name>
</gene>
<proteinExistence type="predicted"/>
<dbReference type="EMBL" id="JAIQCV010000005">
    <property type="protein sequence ID" value="KAH1098907.1"/>
    <property type="molecule type" value="Genomic_DNA"/>
</dbReference>
<accession>A0A9D3VX17</accession>
<comment type="caution">
    <text evidence="1">The sequence shown here is derived from an EMBL/GenBank/DDBJ whole genome shotgun (WGS) entry which is preliminary data.</text>
</comment>
<protein>
    <submittedName>
        <fullName evidence="1">Uncharacterized protein</fullName>
    </submittedName>
</protein>
<dbReference type="AlphaFoldDB" id="A0A9D3VX17"/>
<evidence type="ECO:0000313" key="2">
    <source>
        <dbReference type="Proteomes" id="UP000828251"/>
    </source>
</evidence>
<keyword evidence="2" id="KW-1185">Reference proteome</keyword>
<name>A0A9D3VX17_9ROSI</name>